<name>E0VI05_PEDHC</name>
<dbReference type="VEuPathDB" id="VectorBase:PHUM218760"/>
<dbReference type="CTD" id="8237632"/>
<dbReference type="HOGENOM" id="CLU_2336095_0_0_1"/>
<evidence type="ECO:0000313" key="4">
    <source>
        <dbReference type="Proteomes" id="UP000009046"/>
    </source>
</evidence>
<dbReference type="EnsemblMetazoa" id="PHUM218760-RA">
    <property type="protein sequence ID" value="PHUM218760-PA"/>
    <property type="gene ID" value="PHUM218760"/>
</dbReference>
<evidence type="ECO:0000313" key="3">
    <source>
        <dbReference type="EnsemblMetazoa" id="PHUM218760-PA"/>
    </source>
</evidence>
<dbReference type="EMBL" id="AAZO01002522">
    <property type="status" value="NOT_ANNOTATED_CDS"/>
    <property type="molecule type" value="Genomic_DNA"/>
</dbReference>
<dbReference type="AlphaFoldDB" id="E0VI05"/>
<accession>E0VI05</accession>
<dbReference type="GeneID" id="8237632"/>
<gene>
    <name evidence="3" type="primary">8237632</name>
    <name evidence="2" type="ORF">Phum_PHUM218760</name>
</gene>
<dbReference type="EMBL" id="DS235176">
    <property type="protein sequence ID" value="EEB13011.1"/>
    <property type="molecule type" value="Genomic_DNA"/>
</dbReference>
<protein>
    <submittedName>
        <fullName evidence="2 3">Uncharacterized protein</fullName>
    </submittedName>
</protein>
<feature type="region of interest" description="Disordered" evidence="1">
    <location>
        <begin position="1"/>
        <end position="24"/>
    </location>
</feature>
<organism>
    <name type="scientific">Pediculus humanus subsp. corporis</name>
    <name type="common">Body louse</name>
    <dbReference type="NCBI Taxonomy" id="121224"/>
    <lineage>
        <taxon>Eukaryota</taxon>
        <taxon>Metazoa</taxon>
        <taxon>Ecdysozoa</taxon>
        <taxon>Arthropoda</taxon>
        <taxon>Hexapoda</taxon>
        <taxon>Insecta</taxon>
        <taxon>Pterygota</taxon>
        <taxon>Neoptera</taxon>
        <taxon>Paraneoptera</taxon>
        <taxon>Psocodea</taxon>
        <taxon>Troctomorpha</taxon>
        <taxon>Phthiraptera</taxon>
        <taxon>Anoplura</taxon>
        <taxon>Pediculidae</taxon>
        <taxon>Pediculus</taxon>
    </lineage>
</organism>
<evidence type="ECO:0000256" key="1">
    <source>
        <dbReference type="SAM" id="MobiDB-lite"/>
    </source>
</evidence>
<sequence>MGCASSAALPFLTTKGNQNEGLETTSVNGKQHAYDLQSINNELNENVKNGSESYISEKIKGVVDSSAVQGVIGNVEKTKEEIYSQVKGLKEYQVTKSV</sequence>
<reference evidence="3" key="3">
    <citation type="submission" date="2021-02" db="UniProtKB">
        <authorList>
            <consortium name="EnsemblMetazoa"/>
        </authorList>
    </citation>
    <scope>IDENTIFICATION</scope>
    <source>
        <strain evidence="3">USDA</strain>
    </source>
</reference>
<reference evidence="2" key="2">
    <citation type="submission" date="2007-04" db="EMBL/GenBank/DDBJ databases">
        <title>The genome of the human body louse.</title>
        <authorList>
            <consortium name="The Human Body Louse Genome Consortium"/>
            <person name="Kirkness E."/>
            <person name="Walenz B."/>
            <person name="Hass B."/>
            <person name="Bruggner R."/>
            <person name="Strausberg R."/>
        </authorList>
    </citation>
    <scope>NUCLEOTIDE SEQUENCE</scope>
    <source>
        <strain evidence="2">USDA</strain>
    </source>
</reference>
<dbReference type="RefSeq" id="XP_002425749.1">
    <property type="nucleotide sequence ID" value="XM_002425704.1"/>
</dbReference>
<proteinExistence type="predicted"/>
<evidence type="ECO:0000313" key="2">
    <source>
        <dbReference type="EMBL" id="EEB13011.1"/>
    </source>
</evidence>
<feature type="compositionally biased region" description="Polar residues" evidence="1">
    <location>
        <begin position="14"/>
        <end position="24"/>
    </location>
</feature>
<dbReference type="KEGG" id="phu:Phum_PHUM218760"/>
<dbReference type="InParanoid" id="E0VI05"/>
<reference evidence="2" key="1">
    <citation type="submission" date="2007-04" db="EMBL/GenBank/DDBJ databases">
        <title>Annotation of Pediculus humanus corporis strain USDA.</title>
        <authorList>
            <person name="Kirkness E."/>
            <person name="Hannick L."/>
            <person name="Hass B."/>
            <person name="Bruggner R."/>
            <person name="Lawson D."/>
            <person name="Bidwell S."/>
            <person name="Joardar V."/>
            <person name="Caler E."/>
            <person name="Walenz B."/>
            <person name="Inman J."/>
            <person name="Schobel S."/>
            <person name="Galinsky K."/>
            <person name="Amedeo P."/>
            <person name="Strausberg R."/>
        </authorList>
    </citation>
    <scope>NUCLEOTIDE SEQUENCE</scope>
    <source>
        <strain evidence="2">USDA</strain>
    </source>
</reference>
<keyword evidence="4" id="KW-1185">Reference proteome</keyword>
<dbReference type="Proteomes" id="UP000009046">
    <property type="component" value="Unassembled WGS sequence"/>
</dbReference>